<dbReference type="AlphaFoldDB" id="A0A4Y2WYL2"/>
<name>A0A4Y2WYL2_ARAVE</name>
<dbReference type="EMBL" id="BGPR01067497">
    <property type="protein sequence ID" value="GBO41714.1"/>
    <property type="molecule type" value="Genomic_DNA"/>
</dbReference>
<organism evidence="1 2">
    <name type="scientific">Araneus ventricosus</name>
    <name type="common">Orbweaver spider</name>
    <name type="synonym">Epeira ventricosa</name>
    <dbReference type="NCBI Taxonomy" id="182803"/>
    <lineage>
        <taxon>Eukaryota</taxon>
        <taxon>Metazoa</taxon>
        <taxon>Ecdysozoa</taxon>
        <taxon>Arthropoda</taxon>
        <taxon>Chelicerata</taxon>
        <taxon>Arachnida</taxon>
        <taxon>Araneae</taxon>
        <taxon>Araneomorphae</taxon>
        <taxon>Entelegynae</taxon>
        <taxon>Araneoidea</taxon>
        <taxon>Araneidae</taxon>
        <taxon>Araneus</taxon>
    </lineage>
</organism>
<accession>A0A4Y2WYL2</accession>
<proteinExistence type="predicted"/>
<gene>
    <name evidence="1" type="ORF">AVEN_42406_1</name>
</gene>
<reference evidence="1 2" key="1">
    <citation type="journal article" date="2019" name="Sci. Rep.">
        <title>Orb-weaving spider Araneus ventricosus genome elucidates the spidroin gene catalogue.</title>
        <authorList>
            <person name="Kono N."/>
            <person name="Nakamura H."/>
            <person name="Ohtoshi R."/>
            <person name="Moran D.A.P."/>
            <person name="Shinohara A."/>
            <person name="Yoshida Y."/>
            <person name="Fujiwara M."/>
            <person name="Mori M."/>
            <person name="Tomita M."/>
            <person name="Arakawa K."/>
        </authorList>
    </citation>
    <scope>NUCLEOTIDE SEQUENCE [LARGE SCALE GENOMIC DNA]</scope>
</reference>
<keyword evidence="2" id="KW-1185">Reference proteome</keyword>
<sequence>MEYMFLYSVLKPDECDDISGLTSFKLLGALTLRRKAIGAYFSVRHLYPSKIVMTPFTLLFEFFDLTKKPVNGRIRQREGHGREPVVLTYFKPSSLIYLLITGLRICGKDLPD</sequence>
<dbReference type="Proteomes" id="UP000499080">
    <property type="component" value="Unassembled WGS sequence"/>
</dbReference>
<evidence type="ECO:0000313" key="1">
    <source>
        <dbReference type="EMBL" id="GBO41714.1"/>
    </source>
</evidence>
<comment type="caution">
    <text evidence="1">The sequence shown here is derived from an EMBL/GenBank/DDBJ whole genome shotgun (WGS) entry which is preliminary data.</text>
</comment>
<protein>
    <submittedName>
        <fullName evidence="1">Uncharacterized protein</fullName>
    </submittedName>
</protein>
<evidence type="ECO:0000313" key="2">
    <source>
        <dbReference type="Proteomes" id="UP000499080"/>
    </source>
</evidence>